<gene>
    <name evidence="3" type="ORF">DHEL01_v204888</name>
</gene>
<evidence type="ECO:0000313" key="3">
    <source>
        <dbReference type="EMBL" id="POS76717.1"/>
    </source>
</evidence>
<keyword evidence="4" id="KW-1185">Reference proteome</keyword>
<comment type="caution">
    <text evidence="3">The sequence shown here is derived from an EMBL/GenBank/DDBJ whole genome shotgun (WGS) entry which is preliminary data.</text>
</comment>
<organism evidence="3 4">
    <name type="scientific">Diaporthe helianthi</name>
    <dbReference type="NCBI Taxonomy" id="158607"/>
    <lineage>
        <taxon>Eukaryota</taxon>
        <taxon>Fungi</taxon>
        <taxon>Dikarya</taxon>
        <taxon>Ascomycota</taxon>
        <taxon>Pezizomycotina</taxon>
        <taxon>Sordariomycetes</taxon>
        <taxon>Sordariomycetidae</taxon>
        <taxon>Diaporthales</taxon>
        <taxon>Diaporthaceae</taxon>
        <taxon>Diaporthe</taxon>
    </lineage>
</organism>
<feature type="region of interest" description="Disordered" evidence="1">
    <location>
        <begin position="1"/>
        <end position="69"/>
    </location>
</feature>
<dbReference type="OrthoDB" id="5215647at2759"/>
<protein>
    <submittedName>
        <fullName evidence="3">Uncharacterized protein</fullName>
    </submittedName>
</protein>
<dbReference type="EMBL" id="MAVT02000339">
    <property type="protein sequence ID" value="POS76717.1"/>
    <property type="molecule type" value="Genomic_DNA"/>
</dbReference>
<evidence type="ECO:0000313" key="4">
    <source>
        <dbReference type="Proteomes" id="UP000094444"/>
    </source>
</evidence>
<feature type="compositionally biased region" description="Polar residues" evidence="1">
    <location>
        <begin position="1"/>
        <end position="18"/>
    </location>
</feature>
<keyword evidence="2" id="KW-0472">Membrane</keyword>
<feature type="transmembrane region" description="Helical" evidence="2">
    <location>
        <begin position="179"/>
        <end position="197"/>
    </location>
</feature>
<proteinExistence type="predicted"/>
<name>A0A2P5I2N2_DIAHE</name>
<evidence type="ECO:0000256" key="2">
    <source>
        <dbReference type="SAM" id="Phobius"/>
    </source>
</evidence>
<sequence>MATASSPTTVIRYEQQSGAAEKSAASNLPGYPPPGSSMSGALPDSWQPTKVTDAGLPGQPFARPARVYSPQEVPKNIKTARLSVEHGLKRLIILQQRQAQADGVAFLDQYRLQSANVLGDLMALRGEVSDACQRAVIIPAVKAVWNRPRHHSESSNNTEYAFLKSKSLIARILNAVRSSFGGLASVTFFVFAVLYVFQNEVSLRVAKSMSKRLKRLHAKVERGDQEITQADLKILCGWRWRILL</sequence>
<dbReference type="InParanoid" id="A0A2P5I2N2"/>
<dbReference type="STRING" id="158607.A0A2P5I2N2"/>
<accession>A0A2P5I2N2</accession>
<dbReference type="Proteomes" id="UP000094444">
    <property type="component" value="Unassembled WGS sequence"/>
</dbReference>
<keyword evidence="2" id="KW-0812">Transmembrane</keyword>
<evidence type="ECO:0000256" key="1">
    <source>
        <dbReference type="SAM" id="MobiDB-lite"/>
    </source>
</evidence>
<keyword evidence="2" id="KW-1133">Transmembrane helix</keyword>
<reference evidence="3" key="1">
    <citation type="submission" date="2017-09" db="EMBL/GenBank/DDBJ databases">
        <title>Polyketide synthases of a Diaporthe helianthi virulent isolate.</title>
        <authorList>
            <person name="Baroncelli R."/>
        </authorList>
    </citation>
    <scope>NUCLEOTIDE SEQUENCE [LARGE SCALE GENOMIC DNA]</scope>
    <source>
        <strain evidence="3">7/96</strain>
    </source>
</reference>
<dbReference type="AlphaFoldDB" id="A0A2P5I2N2"/>